<evidence type="ECO:0000313" key="2">
    <source>
        <dbReference type="Proteomes" id="UP001153331"/>
    </source>
</evidence>
<evidence type="ECO:0000313" key="1">
    <source>
        <dbReference type="EMBL" id="KAJ8108398.1"/>
    </source>
</evidence>
<name>A0ACC2I037_9PLEO</name>
<accession>A0ACC2I037</accession>
<protein>
    <submittedName>
        <fullName evidence="1">Uncharacterized protein</fullName>
    </submittedName>
</protein>
<sequence length="187" mass="20755">MSNETGSSLPQEAEHLFASSPPLPTQYSLPSMEEDASKSDPAVPQGPPQTPDRPRLKRVNTDETERPASAQQDRDDLDDHVEAEQDLSDDDEADPAMQIANFDWDDLHQSSSAYGRTQGMSTRQTAHSEDADYVCAEQRGRVGGEEKPLYELWLPGLHQILTSVDISVVRAFESALNLLQQNTMFRG</sequence>
<dbReference type="Proteomes" id="UP001153331">
    <property type="component" value="Unassembled WGS sequence"/>
</dbReference>
<reference evidence="1" key="1">
    <citation type="submission" date="2022-11" db="EMBL/GenBank/DDBJ databases">
        <title>Genome Sequence of Boeremia exigua.</title>
        <authorList>
            <person name="Buettner E."/>
        </authorList>
    </citation>
    <scope>NUCLEOTIDE SEQUENCE</scope>
    <source>
        <strain evidence="1">CU02</strain>
    </source>
</reference>
<organism evidence="1 2">
    <name type="scientific">Boeremia exigua</name>
    <dbReference type="NCBI Taxonomy" id="749465"/>
    <lineage>
        <taxon>Eukaryota</taxon>
        <taxon>Fungi</taxon>
        <taxon>Dikarya</taxon>
        <taxon>Ascomycota</taxon>
        <taxon>Pezizomycotina</taxon>
        <taxon>Dothideomycetes</taxon>
        <taxon>Pleosporomycetidae</taxon>
        <taxon>Pleosporales</taxon>
        <taxon>Pleosporineae</taxon>
        <taxon>Didymellaceae</taxon>
        <taxon>Boeremia</taxon>
    </lineage>
</organism>
<comment type="caution">
    <text evidence="1">The sequence shown here is derived from an EMBL/GenBank/DDBJ whole genome shotgun (WGS) entry which is preliminary data.</text>
</comment>
<dbReference type="EMBL" id="JAPHNI010000754">
    <property type="protein sequence ID" value="KAJ8108398.1"/>
    <property type="molecule type" value="Genomic_DNA"/>
</dbReference>
<proteinExistence type="predicted"/>
<gene>
    <name evidence="1" type="ORF">OPT61_g8201</name>
</gene>
<keyword evidence="2" id="KW-1185">Reference proteome</keyword>